<dbReference type="AlphaFoldDB" id="A0A0C9WLJ2"/>
<accession>A0A0C9WLJ2</accession>
<dbReference type="EMBL" id="KN838697">
    <property type="protein sequence ID" value="KIJ97299.1"/>
    <property type="molecule type" value="Genomic_DNA"/>
</dbReference>
<dbReference type="Proteomes" id="UP000054477">
    <property type="component" value="Unassembled WGS sequence"/>
</dbReference>
<dbReference type="OrthoDB" id="10312120at2759"/>
<keyword evidence="2" id="KW-1185">Reference proteome</keyword>
<protein>
    <submittedName>
        <fullName evidence="1">Uncharacterized protein</fullName>
    </submittedName>
</protein>
<reference evidence="1 2" key="1">
    <citation type="submission" date="2014-04" db="EMBL/GenBank/DDBJ databases">
        <authorList>
            <consortium name="DOE Joint Genome Institute"/>
            <person name="Kuo A."/>
            <person name="Kohler A."/>
            <person name="Nagy L.G."/>
            <person name="Floudas D."/>
            <person name="Copeland A."/>
            <person name="Barry K.W."/>
            <person name="Cichocki N."/>
            <person name="Veneault-Fourrey C."/>
            <person name="LaButti K."/>
            <person name="Lindquist E.A."/>
            <person name="Lipzen A."/>
            <person name="Lundell T."/>
            <person name="Morin E."/>
            <person name="Murat C."/>
            <person name="Sun H."/>
            <person name="Tunlid A."/>
            <person name="Henrissat B."/>
            <person name="Grigoriev I.V."/>
            <person name="Hibbett D.S."/>
            <person name="Martin F."/>
            <person name="Nordberg H.P."/>
            <person name="Cantor M.N."/>
            <person name="Hua S.X."/>
        </authorList>
    </citation>
    <scope>NUCLEOTIDE SEQUENCE [LARGE SCALE GENOMIC DNA]</scope>
    <source>
        <strain evidence="1 2">LaAM-08-1</strain>
    </source>
</reference>
<name>A0A0C9WLJ2_9AGAR</name>
<proteinExistence type="predicted"/>
<dbReference type="InterPro" id="IPR015943">
    <property type="entry name" value="WD40/YVTN_repeat-like_dom_sf"/>
</dbReference>
<dbReference type="InterPro" id="IPR011044">
    <property type="entry name" value="Quino_amine_DH_bsu"/>
</dbReference>
<dbReference type="SUPFAM" id="SSF50969">
    <property type="entry name" value="YVTN repeat-like/Quinoprotein amine dehydrogenase"/>
    <property type="match status" value="1"/>
</dbReference>
<dbReference type="STRING" id="1095629.A0A0C9WLJ2"/>
<evidence type="ECO:0000313" key="2">
    <source>
        <dbReference type="Proteomes" id="UP000054477"/>
    </source>
</evidence>
<dbReference type="HOGENOM" id="CLU_031726_0_0_1"/>
<dbReference type="Gene3D" id="2.130.10.10">
    <property type="entry name" value="YVTN repeat-like/Quinoprotein amine dehydrogenase"/>
    <property type="match status" value="1"/>
</dbReference>
<organism evidence="1 2">
    <name type="scientific">Laccaria amethystina LaAM-08-1</name>
    <dbReference type="NCBI Taxonomy" id="1095629"/>
    <lineage>
        <taxon>Eukaryota</taxon>
        <taxon>Fungi</taxon>
        <taxon>Dikarya</taxon>
        <taxon>Basidiomycota</taxon>
        <taxon>Agaricomycotina</taxon>
        <taxon>Agaricomycetes</taxon>
        <taxon>Agaricomycetidae</taxon>
        <taxon>Agaricales</taxon>
        <taxon>Agaricineae</taxon>
        <taxon>Hydnangiaceae</taxon>
        <taxon>Laccaria</taxon>
    </lineage>
</organism>
<evidence type="ECO:0000313" key="1">
    <source>
        <dbReference type="EMBL" id="KIJ97299.1"/>
    </source>
</evidence>
<sequence>MMRNLEFTTFIVLFERESFIIVGPVQYSSTTSIHLENMRLIYIPLIEKVISTHYAFKPRIVVPKHPSRRLAEISFALIKGNRMLLFAKYLEKTTLRSYLPHLHLSIHEIRSDNRVGLALWSFNGIVDGHFNIYNLQLIKSTENALGITLGERFDNHWKLFDISTTETDASNNVPLIESGRIDFDLKLKSNSAHGNTFVLSPDRRILLNIYLKEGPHNQTIDVHYSDSGGTSFSLVTRMSIPTLSIPGTSPSLQAPELAFSADGSKFAMAIARGRVSVWDTRSKVPLKTFMEVPKPNNNDRSLPFLQFSSGKLGKEALVFVERNIYSLLDIIHVIDATSFETEETFPLKLEWLDKVGMFIGVQSLFFDPSGGTLYAELAGTLYKWDLRKNKNGPEWWIGD</sequence>
<gene>
    <name evidence="1" type="ORF">K443DRAFT_10009</name>
</gene>
<reference evidence="2" key="2">
    <citation type="submission" date="2015-01" db="EMBL/GenBank/DDBJ databases">
        <title>Evolutionary Origins and Diversification of the Mycorrhizal Mutualists.</title>
        <authorList>
            <consortium name="DOE Joint Genome Institute"/>
            <consortium name="Mycorrhizal Genomics Consortium"/>
            <person name="Kohler A."/>
            <person name="Kuo A."/>
            <person name="Nagy L.G."/>
            <person name="Floudas D."/>
            <person name="Copeland A."/>
            <person name="Barry K.W."/>
            <person name="Cichocki N."/>
            <person name="Veneault-Fourrey C."/>
            <person name="LaButti K."/>
            <person name="Lindquist E.A."/>
            <person name="Lipzen A."/>
            <person name="Lundell T."/>
            <person name="Morin E."/>
            <person name="Murat C."/>
            <person name="Riley R."/>
            <person name="Ohm R."/>
            <person name="Sun H."/>
            <person name="Tunlid A."/>
            <person name="Henrissat B."/>
            <person name="Grigoriev I.V."/>
            <person name="Hibbett D.S."/>
            <person name="Martin F."/>
        </authorList>
    </citation>
    <scope>NUCLEOTIDE SEQUENCE [LARGE SCALE GENOMIC DNA]</scope>
    <source>
        <strain evidence="2">LaAM-08-1</strain>
    </source>
</reference>